<reference evidence="3" key="2">
    <citation type="submission" date="2024-10" db="UniProtKB">
        <authorList>
            <consortium name="EnsemblProtists"/>
        </authorList>
    </citation>
    <scope>IDENTIFICATION</scope>
</reference>
<keyword evidence="1" id="KW-0472">Membrane</keyword>
<dbReference type="PANTHER" id="PTHR37231:SF2">
    <property type="entry name" value="EXPRESSED PROTEIN"/>
    <property type="match status" value="1"/>
</dbReference>
<name>A0A0D3IJG8_EMIH1</name>
<dbReference type="PANTHER" id="PTHR37231">
    <property type="entry name" value="EXPRESSED PROTEIN"/>
    <property type="match status" value="1"/>
</dbReference>
<dbReference type="SUPFAM" id="SSF57850">
    <property type="entry name" value="RING/U-box"/>
    <property type="match status" value="1"/>
</dbReference>
<dbReference type="RefSeq" id="XP_005763832.1">
    <property type="nucleotide sequence ID" value="XM_005763775.1"/>
</dbReference>
<keyword evidence="1" id="KW-0812">Transmembrane</keyword>
<dbReference type="SMART" id="SM00504">
    <property type="entry name" value="Ubox"/>
    <property type="match status" value="1"/>
</dbReference>
<dbReference type="InterPro" id="IPR013083">
    <property type="entry name" value="Znf_RING/FYVE/PHD"/>
</dbReference>
<evidence type="ECO:0000313" key="3">
    <source>
        <dbReference type="EnsemblProtists" id="EOD11403"/>
    </source>
</evidence>
<evidence type="ECO:0000256" key="1">
    <source>
        <dbReference type="SAM" id="Phobius"/>
    </source>
</evidence>
<feature type="transmembrane region" description="Helical" evidence="1">
    <location>
        <begin position="152"/>
        <end position="173"/>
    </location>
</feature>
<keyword evidence="4" id="KW-1185">Reference proteome</keyword>
<organism evidence="3 4">
    <name type="scientific">Emiliania huxleyi (strain CCMP1516)</name>
    <dbReference type="NCBI Taxonomy" id="280463"/>
    <lineage>
        <taxon>Eukaryota</taxon>
        <taxon>Haptista</taxon>
        <taxon>Haptophyta</taxon>
        <taxon>Prymnesiophyceae</taxon>
        <taxon>Isochrysidales</taxon>
        <taxon>Noelaerhabdaceae</taxon>
        <taxon>Emiliania</taxon>
    </lineage>
</organism>
<dbReference type="GeneID" id="17257484"/>
<keyword evidence="1" id="KW-1133">Transmembrane helix</keyword>
<dbReference type="Proteomes" id="UP000013827">
    <property type="component" value="Unassembled WGS sequence"/>
</dbReference>
<feature type="transmembrane region" description="Helical" evidence="1">
    <location>
        <begin position="122"/>
        <end position="140"/>
    </location>
</feature>
<dbReference type="HOGENOM" id="CLU_108701_0_0_1"/>
<dbReference type="PROSITE" id="PS51698">
    <property type="entry name" value="U_BOX"/>
    <property type="match status" value="1"/>
</dbReference>
<evidence type="ECO:0000313" key="4">
    <source>
        <dbReference type="Proteomes" id="UP000013827"/>
    </source>
</evidence>
<sequence>MSDPVMAADGHAYERSAIERWLATKSTSPMTGEELQHTCLANHHMLRRMIREPLIAHHAKALGAARSQGPAASAPQQQATTAAAVLGLCSQPIMWWSLYTLKTTGCGLPAGPFGLLGAAEGISYLVVIGFVAAALLSKATSGSGLPAGPGGLLGAAEGLSFLTAIAGLVVLGFQFQDYGYLPEAVPTHETILTALSGASTAALSHAATTVGGVNSAVTWYQL</sequence>
<accession>A0A0D3IJG8</accession>
<feature type="domain" description="U-box" evidence="2">
    <location>
        <begin position="1"/>
        <end position="60"/>
    </location>
</feature>
<dbReference type="PaxDb" id="2903-EOD11403"/>
<protein>
    <recommendedName>
        <fullName evidence="2">U-box domain-containing protein</fullName>
    </recommendedName>
</protein>
<dbReference type="KEGG" id="ehx:EMIHUDRAFT_214767"/>
<dbReference type="CDD" id="cd16655">
    <property type="entry name" value="RING-Ubox_WDSUB1-like"/>
    <property type="match status" value="1"/>
</dbReference>
<dbReference type="Pfam" id="PF04564">
    <property type="entry name" value="U-box"/>
    <property type="match status" value="1"/>
</dbReference>
<reference evidence="4" key="1">
    <citation type="journal article" date="2013" name="Nature">
        <title>Pan genome of the phytoplankton Emiliania underpins its global distribution.</title>
        <authorList>
            <person name="Read B.A."/>
            <person name="Kegel J."/>
            <person name="Klute M.J."/>
            <person name="Kuo A."/>
            <person name="Lefebvre S.C."/>
            <person name="Maumus F."/>
            <person name="Mayer C."/>
            <person name="Miller J."/>
            <person name="Monier A."/>
            <person name="Salamov A."/>
            <person name="Young J."/>
            <person name="Aguilar M."/>
            <person name="Claverie J.M."/>
            <person name="Frickenhaus S."/>
            <person name="Gonzalez K."/>
            <person name="Herman E.K."/>
            <person name="Lin Y.C."/>
            <person name="Napier J."/>
            <person name="Ogata H."/>
            <person name="Sarno A.F."/>
            <person name="Shmutz J."/>
            <person name="Schroeder D."/>
            <person name="de Vargas C."/>
            <person name="Verret F."/>
            <person name="von Dassow P."/>
            <person name="Valentin K."/>
            <person name="Van de Peer Y."/>
            <person name="Wheeler G."/>
            <person name="Dacks J.B."/>
            <person name="Delwiche C.F."/>
            <person name="Dyhrman S.T."/>
            <person name="Glockner G."/>
            <person name="John U."/>
            <person name="Richards T."/>
            <person name="Worden A.Z."/>
            <person name="Zhang X."/>
            <person name="Grigoriev I.V."/>
            <person name="Allen A.E."/>
            <person name="Bidle K."/>
            <person name="Borodovsky M."/>
            <person name="Bowler C."/>
            <person name="Brownlee C."/>
            <person name="Cock J.M."/>
            <person name="Elias M."/>
            <person name="Gladyshev V.N."/>
            <person name="Groth M."/>
            <person name="Guda C."/>
            <person name="Hadaegh A."/>
            <person name="Iglesias-Rodriguez M.D."/>
            <person name="Jenkins J."/>
            <person name="Jones B.M."/>
            <person name="Lawson T."/>
            <person name="Leese F."/>
            <person name="Lindquist E."/>
            <person name="Lobanov A."/>
            <person name="Lomsadze A."/>
            <person name="Malik S.B."/>
            <person name="Marsh M.E."/>
            <person name="Mackinder L."/>
            <person name="Mock T."/>
            <person name="Mueller-Roeber B."/>
            <person name="Pagarete A."/>
            <person name="Parker M."/>
            <person name="Probert I."/>
            <person name="Quesneville H."/>
            <person name="Raines C."/>
            <person name="Rensing S.A."/>
            <person name="Riano-Pachon D.M."/>
            <person name="Richier S."/>
            <person name="Rokitta S."/>
            <person name="Shiraiwa Y."/>
            <person name="Soanes D.M."/>
            <person name="van der Giezen M."/>
            <person name="Wahlund T.M."/>
            <person name="Williams B."/>
            <person name="Wilson W."/>
            <person name="Wolfe G."/>
            <person name="Wurch L.L."/>
        </authorList>
    </citation>
    <scope>NUCLEOTIDE SEQUENCE</scope>
</reference>
<dbReference type="GO" id="GO:0016567">
    <property type="term" value="P:protein ubiquitination"/>
    <property type="evidence" value="ECO:0007669"/>
    <property type="project" value="InterPro"/>
</dbReference>
<evidence type="ECO:0000259" key="2">
    <source>
        <dbReference type="PROSITE" id="PS51698"/>
    </source>
</evidence>
<dbReference type="AlphaFoldDB" id="A0A0D3IJG8"/>
<dbReference type="eggNOG" id="KOG3017">
    <property type="taxonomic scope" value="Eukaryota"/>
</dbReference>
<proteinExistence type="predicted"/>
<dbReference type="GO" id="GO:0004842">
    <property type="term" value="F:ubiquitin-protein transferase activity"/>
    <property type="evidence" value="ECO:0007669"/>
    <property type="project" value="InterPro"/>
</dbReference>
<dbReference type="Gene3D" id="3.30.40.10">
    <property type="entry name" value="Zinc/RING finger domain, C3HC4 (zinc finger)"/>
    <property type="match status" value="1"/>
</dbReference>
<dbReference type="InterPro" id="IPR003613">
    <property type="entry name" value="Ubox_domain"/>
</dbReference>
<dbReference type="EnsemblProtists" id="EOD11403">
    <property type="protein sequence ID" value="EOD11403"/>
    <property type="gene ID" value="EMIHUDRAFT_214767"/>
</dbReference>